<feature type="domain" description="MADF" evidence="2">
    <location>
        <begin position="15"/>
        <end position="109"/>
    </location>
</feature>
<dbReference type="PANTHER" id="PTHR21505">
    <property type="entry name" value="MADF DOMAIN-CONTAINING PROTEIN-RELATED"/>
    <property type="match status" value="1"/>
</dbReference>
<feature type="region of interest" description="Disordered" evidence="1">
    <location>
        <begin position="117"/>
        <end position="138"/>
    </location>
</feature>
<comment type="caution">
    <text evidence="3">The sequence shown here is derived from an EMBL/GenBank/DDBJ whole genome shotgun (WGS) entry which is preliminary data.</text>
</comment>
<proteinExistence type="predicted"/>
<evidence type="ECO:0000256" key="1">
    <source>
        <dbReference type="SAM" id="MobiDB-lite"/>
    </source>
</evidence>
<evidence type="ECO:0000313" key="3">
    <source>
        <dbReference type="EMBL" id="KAK9736594.1"/>
    </source>
</evidence>
<reference evidence="3 4" key="1">
    <citation type="journal article" date="2024" name="BMC Genomics">
        <title>De novo assembly and annotation of Popillia japonica's genome with initial clues to its potential as an invasive pest.</title>
        <authorList>
            <person name="Cucini C."/>
            <person name="Boschi S."/>
            <person name="Funari R."/>
            <person name="Cardaioli E."/>
            <person name="Iannotti N."/>
            <person name="Marturano G."/>
            <person name="Paoli F."/>
            <person name="Bruttini M."/>
            <person name="Carapelli A."/>
            <person name="Frati F."/>
            <person name="Nardi F."/>
        </authorList>
    </citation>
    <scope>NUCLEOTIDE SEQUENCE [LARGE SCALE GENOMIC DNA]</scope>
    <source>
        <strain evidence="3">DMR45628</strain>
    </source>
</reference>
<evidence type="ECO:0000313" key="4">
    <source>
        <dbReference type="Proteomes" id="UP001458880"/>
    </source>
</evidence>
<keyword evidence="4" id="KW-1185">Reference proteome</keyword>
<dbReference type="AlphaFoldDB" id="A0AAW1LRD9"/>
<dbReference type="EMBL" id="JASPKY010000111">
    <property type="protein sequence ID" value="KAK9736594.1"/>
    <property type="molecule type" value="Genomic_DNA"/>
</dbReference>
<dbReference type="Pfam" id="PF10545">
    <property type="entry name" value="MADF_DNA_bdg"/>
    <property type="match status" value="1"/>
</dbReference>
<dbReference type="InterPro" id="IPR006578">
    <property type="entry name" value="MADF-dom"/>
</dbReference>
<sequence>MSNTVYKMNEATTIRFVELYRSEECLWNPFHPDYKYKGARWKAADRIANKLNVYGFGPTEVTQKFKNIRSSYCQELKKIHFSVQQGMEVYKPKVVWFHIVDQFLKPYVAVQLDNKETQNHNTQQQPKLPAKQPEEDNNGEMIEINDDELVKVEPHFHFDTINNNCEFYNGKPAQRAQFIVKLERPTCESPDPVNKQKMETPEYITSKPLDEYDAFGRFISCQLREFPKDYAARVESKLLQCISDERVNFFKDRSLEKQE</sequence>
<dbReference type="SMART" id="SM00595">
    <property type="entry name" value="MADF"/>
    <property type="match status" value="1"/>
</dbReference>
<accession>A0AAW1LRD9</accession>
<dbReference type="Proteomes" id="UP001458880">
    <property type="component" value="Unassembled WGS sequence"/>
</dbReference>
<dbReference type="PANTHER" id="PTHR21505:SF8">
    <property type="entry name" value="DPT-YFP REPRESSOR BY OVEREXPRESSION, ISOFORM D-RELATED"/>
    <property type="match status" value="1"/>
</dbReference>
<organism evidence="3 4">
    <name type="scientific">Popillia japonica</name>
    <name type="common">Japanese beetle</name>
    <dbReference type="NCBI Taxonomy" id="7064"/>
    <lineage>
        <taxon>Eukaryota</taxon>
        <taxon>Metazoa</taxon>
        <taxon>Ecdysozoa</taxon>
        <taxon>Arthropoda</taxon>
        <taxon>Hexapoda</taxon>
        <taxon>Insecta</taxon>
        <taxon>Pterygota</taxon>
        <taxon>Neoptera</taxon>
        <taxon>Endopterygota</taxon>
        <taxon>Coleoptera</taxon>
        <taxon>Polyphaga</taxon>
        <taxon>Scarabaeiformia</taxon>
        <taxon>Scarabaeidae</taxon>
        <taxon>Rutelinae</taxon>
        <taxon>Popillia</taxon>
    </lineage>
</organism>
<name>A0AAW1LRD9_POPJA</name>
<evidence type="ECO:0000259" key="2">
    <source>
        <dbReference type="PROSITE" id="PS51029"/>
    </source>
</evidence>
<protein>
    <submittedName>
        <fullName evidence="3">Alcohol dehydrogenase transcription factor Myb/SANT-like</fullName>
    </submittedName>
</protein>
<gene>
    <name evidence="3" type="ORF">QE152_g11428</name>
</gene>
<dbReference type="PROSITE" id="PS51029">
    <property type="entry name" value="MADF"/>
    <property type="match status" value="1"/>
</dbReference>